<dbReference type="PANTHER" id="PTHR12752">
    <property type="entry name" value="PHOSPHOINOSITOL 3-PHOSPHATE-BINDING PROTEIN"/>
    <property type="match status" value="1"/>
</dbReference>
<reference evidence="4" key="1">
    <citation type="submission" date="2024-01" db="EMBL/GenBank/DDBJ databases">
        <title>GRCr8: a new rat reference genome assembly contstructed from accurate long reads and long range scaffolding.</title>
        <authorList>
            <person name="Doris P.A."/>
            <person name="Kalbfleisch T."/>
            <person name="Li K."/>
            <person name="Howe K."/>
            <person name="Wood J."/>
        </authorList>
    </citation>
    <scope>NUCLEOTIDE SEQUENCE [LARGE SCALE GENOMIC DNA]</scope>
    <source>
        <strain evidence="4">Brown Norway</strain>
    </source>
</reference>
<dbReference type="Gene3D" id="2.30.29.30">
    <property type="entry name" value="Pleckstrin-homology domain (PH domain)/Phosphotyrosine-binding domain (PTB)"/>
    <property type="match status" value="1"/>
</dbReference>
<evidence type="ECO:0007829" key="6">
    <source>
        <dbReference type="PeptideAtlas" id="A0ABK0LHI0"/>
    </source>
</evidence>
<dbReference type="Pfam" id="PF25541">
    <property type="entry name" value="TBCA_PH"/>
    <property type="match status" value="1"/>
</dbReference>
<proteinExistence type="evidence at protein level"/>
<dbReference type="SMART" id="SM00233">
    <property type="entry name" value="PH"/>
    <property type="match status" value="1"/>
</dbReference>
<dbReference type="CDD" id="cd00201">
    <property type="entry name" value="WW"/>
    <property type="match status" value="1"/>
</dbReference>
<feature type="compositionally biased region" description="Polar residues" evidence="1">
    <location>
        <begin position="1149"/>
        <end position="1164"/>
    </location>
</feature>
<feature type="region of interest" description="Disordered" evidence="1">
    <location>
        <begin position="142"/>
        <end position="164"/>
    </location>
</feature>
<keyword evidence="6" id="KW-1267">Proteomics identification</keyword>
<reference evidence="4" key="2">
    <citation type="submission" date="2025-08" db="UniProtKB">
        <authorList>
            <consortium name="Ensembl"/>
        </authorList>
    </citation>
    <scope>IDENTIFICATION</scope>
    <source>
        <strain evidence="4">Brown Norway</strain>
    </source>
</reference>
<dbReference type="RGD" id="621175">
    <property type="gene designation" value="Plekha5"/>
</dbReference>
<evidence type="ECO:0000313" key="5">
    <source>
        <dbReference type="Proteomes" id="UP000002494"/>
    </source>
</evidence>
<dbReference type="InterPro" id="IPR040392">
    <property type="entry name" value="PKHA4-7_PH"/>
</dbReference>
<dbReference type="PANTHER" id="PTHR12752:SF3">
    <property type="entry name" value="PLECKSTRIN HOMOLOGY DOMAIN-CONTAINING FAMILY A MEMBER 5"/>
    <property type="match status" value="1"/>
</dbReference>
<dbReference type="GeneTree" id="ENSGT00940000155728"/>
<dbReference type="PROSITE" id="PS50003">
    <property type="entry name" value="PH_DOMAIN"/>
    <property type="match status" value="1"/>
</dbReference>
<evidence type="ECO:0000313" key="4">
    <source>
        <dbReference type="Ensembl" id="ENSRNOP00000110325.1"/>
    </source>
</evidence>
<feature type="compositionally biased region" description="Basic and acidic residues" evidence="1">
    <location>
        <begin position="486"/>
        <end position="502"/>
    </location>
</feature>
<dbReference type="Proteomes" id="UP000002494">
    <property type="component" value="Chromosome 4"/>
</dbReference>
<dbReference type="InterPro" id="IPR011993">
    <property type="entry name" value="PH-like_dom_sf"/>
</dbReference>
<protein>
    <submittedName>
        <fullName evidence="4">Pleckstrin homology domain containing A5</fullName>
    </submittedName>
</protein>
<name>A0ABK0LHI0_RAT</name>
<evidence type="ECO:0000259" key="3">
    <source>
        <dbReference type="PROSITE" id="PS50020"/>
    </source>
</evidence>
<gene>
    <name evidence="4" type="primary">Plekha5</name>
</gene>
<feature type="region of interest" description="Disordered" evidence="1">
    <location>
        <begin position="852"/>
        <end position="871"/>
    </location>
</feature>
<reference evidence="4" key="3">
    <citation type="submission" date="2025-09" db="UniProtKB">
        <authorList>
            <consortium name="Ensembl"/>
        </authorList>
    </citation>
    <scope>IDENTIFICATION</scope>
    <source>
        <strain evidence="4">Brown Norway</strain>
    </source>
</reference>
<feature type="domain" description="WW" evidence="3">
    <location>
        <begin position="11"/>
        <end position="44"/>
    </location>
</feature>
<dbReference type="SUPFAM" id="SSF51045">
    <property type="entry name" value="WW domain"/>
    <property type="match status" value="2"/>
</dbReference>
<feature type="domain" description="WW" evidence="3">
    <location>
        <begin position="57"/>
        <end position="90"/>
    </location>
</feature>
<dbReference type="SUPFAM" id="SSF50729">
    <property type="entry name" value="PH domain-like"/>
    <property type="match status" value="1"/>
</dbReference>
<feature type="compositionally biased region" description="Acidic residues" evidence="1">
    <location>
        <begin position="1123"/>
        <end position="1136"/>
    </location>
</feature>
<feature type="region of interest" description="Disordered" evidence="1">
    <location>
        <begin position="466"/>
        <end position="502"/>
    </location>
</feature>
<feature type="compositionally biased region" description="Low complexity" evidence="1">
    <location>
        <begin position="998"/>
        <end position="1018"/>
    </location>
</feature>
<dbReference type="InterPro" id="IPR057971">
    <property type="entry name" value="PKHA4-7_TBCA"/>
</dbReference>
<feature type="domain" description="PH" evidence="2">
    <location>
        <begin position="170"/>
        <end position="269"/>
    </location>
</feature>
<dbReference type="SMART" id="SM00456">
    <property type="entry name" value="WW"/>
    <property type="match status" value="2"/>
</dbReference>
<dbReference type="InterPro" id="IPR001849">
    <property type="entry name" value="PH_domain"/>
</dbReference>
<accession>A0ABK0LHI0</accession>
<feature type="region of interest" description="Disordered" evidence="1">
    <location>
        <begin position="779"/>
        <end position="799"/>
    </location>
</feature>
<dbReference type="Ensembl" id="ENSRNOT00000134221.1">
    <property type="protein sequence ID" value="ENSRNOP00000110325.1"/>
    <property type="gene ID" value="ENSRNOG00000008747.10"/>
</dbReference>
<dbReference type="InterPro" id="IPR036020">
    <property type="entry name" value="WW_dom_sf"/>
</dbReference>
<feature type="region of interest" description="Disordered" evidence="1">
    <location>
        <begin position="1113"/>
        <end position="1164"/>
    </location>
</feature>
<organism evidence="4 5">
    <name type="scientific">Rattus norvegicus</name>
    <name type="common">Rat</name>
    <dbReference type="NCBI Taxonomy" id="10116"/>
    <lineage>
        <taxon>Eukaryota</taxon>
        <taxon>Metazoa</taxon>
        <taxon>Chordata</taxon>
        <taxon>Craniata</taxon>
        <taxon>Vertebrata</taxon>
        <taxon>Euteleostomi</taxon>
        <taxon>Mammalia</taxon>
        <taxon>Eutheria</taxon>
        <taxon>Euarchontoglires</taxon>
        <taxon>Glires</taxon>
        <taxon>Rodentia</taxon>
        <taxon>Myomorpha</taxon>
        <taxon>Muroidea</taxon>
        <taxon>Muridae</taxon>
        <taxon>Murinae</taxon>
        <taxon>Rattus</taxon>
    </lineage>
</organism>
<dbReference type="InterPro" id="IPR001202">
    <property type="entry name" value="WW_dom"/>
</dbReference>
<feature type="compositionally biased region" description="Basic and acidic residues" evidence="1">
    <location>
        <begin position="1020"/>
        <end position="1042"/>
    </location>
</feature>
<feature type="compositionally biased region" description="Basic residues" evidence="1">
    <location>
        <begin position="148"/>
        <end position="157"/>
    </location>
</feature>
<dbReference type="CDD" id="cd13248">
    <property type="entry name" value="PH_PEPP1_2_3"/>
    <property type="match status" value="1"/>
</dbReference>
<dbReference type="PROSITE" id="PS50020">
    <property type="entry name" value="WW_DOMAIN_2"/>
    <property type="match status" value="2"/>
</dbReference>
<dbReference type="PROSITE" id="PS01159">
    <property type="entry name" value="WW_DOMAIN_1"/>
    <property type="match status" value="1"/>
</dbReference>
<feature type="region of interest" description="Disordered" evidence="1">
    <location>
        <begin position="988"/>
        <end position="1064"/>
    </location>
</feature>
<keyword evidence="5" id="KW-1185">Reference proteome</keyword>
<feature type="region of interest" description="Disordered" evidence="1">
    <location>
        <begin position="879"/>
        <end position="930"/>
    </location>
</feature>
<evidence type="ECO:0000259" key="2">
    <source>
        <dbReference type="PROSITE" id="PS50003"/>
    </source>
</evidence>
<dbReference type="Gene3D" id="2.20.70.10">
    <property type="match status" value="2"/>
</dbReference>
<dbReference type="Pfam" id="PF00397">
    <property type="entry name" value="WW"/>
    <property type="match status" value="1"/>
</dbReference>
<sequence length="1164" mass="131941">MAADLNLEWICSLPRSWTYGITRGGRVFFINEEAKSTTWLHPVTGEAVVTGHRRQSTDLPTGWEEAYTFEGARYYINHNERKVTCKHPVTGQPSQDNCIFVVNDQTVATMTSEEKKERPISMINEASNYNMASDYTVHPMSPVGRTSRASKKVHNFGKRSNSIKRNPNAPVVRRGWLYKQDSTGMKLWKKRWFVLSDLCLFYYRDEKEEGILGSILLPSFQIAMLTAEDHINRKYAFKAAHPNMRTYYFCTDTGKEMELWMKAMLDAALVQTEPVKRITFNFRVDKITTESASTKETNNIPNHRVLIRPEVQNNQKNKEISKIEEKRALEAERYGFQKDGQDRPLTKINSVKLNSLPSEYESGPACPPQNIHYRPINVNNSDSKAVNVSLADVRGGSHPNTGPLATEADRVIQRTNSMQQLEQWIKVQKGRGLEEEPRGVISYQTLPRNMPSHRAQILARYPEGYRTLPRNSKTRPESICSVTPSGHEKTGPGAEEKRRSMRDDTMWQLYEWQQRQFYHKQSTLPRHSCLSSPKAMGKVSDQTMHSIPTSPSHVPAAAYQGFSPQRTYRSEVSSPIQRGDVTIDRRHRPHHPKHVYVPDRRSMPAGLALQAVSPQSLHGRTLSQDECRGTLYKYRPEEVDIDAKLSRLCEQDKVVRALEEKLQQLHKEKYTLEQALLSASQEIEMNADNPAAIQTVVLQRDDLQNGLLSTCRELSRATAELERAWREYDKLEYDVTVTRNQMQDQLDRLGEVQSESAGIQRAQIQKELWRIQDVMEGLSKHKQQRGSSETGLAGPKPFPAVKYKSEEEEVVPPRPPLPRSYDFTEQPPIIPPLPSDSSSLLCYSRGPVHLPEEKKSHQVQGYPRNGSHCGPDYRLYKSEPELTTVAEVDESNGEEKSEPASEAEAPVVRGSHFPVGVPLRTKSPTPESSTIASYVTLRKTKKMVELRTERPRSAVEQLCLAESTRPRMTVEEQLERIRRHQQACLREKKKGLNVLSASDPSPSQSPSSVRDSPSRVPQTVRRDDNTKELDAVHRENDGKPDYDTSAAETAHPEEAEPQSADVGRKLKRTESIFYEMLYTPEPLNGLTSEEVMAKERQEEQVPEGAVCSLQEEAAMANHQAEGPPEEAESLHEEEEALASCEPAPETPRENQTTAALPSVESTQS</sequence>
<evidence type="ECO:0000256" key="1">
    <source>
        <dbReference type="SAM" id="MobiDB-lite"/>
    </source>
</evidence>
<dbReference type="Pfam" id="PF00169">
    <property type="entry name" value="PH"/>
    <property type="match status" value="1"/>
</dbReference>